<dbReference type="Gene3D" id="2.60.120.260">
    <property type="entry name" value="Galactose-binding domain-like"/>
    <property type="match status" value="1"/>
</dbReference>
<dbReference type="SUPFAM" id="SSF46689">
    <property type="entry name" value="Homeodomain-like"/>
    <property type="match status" value="2"/>
</dbReference>
<keyword evidence="4" id="KW-1133">Transmembrane helix</keyword>
<dbReference type="PANTHER" id="PTHR47504:SF6">
    <property type="entry name" value="ARAC-FAMILY TRANSCRIPTIONAL REGULATOR"/>
    <property type="match status" value="1"/>
</dbReference>
<dbReference type="SMART" id="SM00342">
    <property type="entry name" value="HTH_ARAC"/>
    <property type="match status" value="1"/>
</dbReference>
<organism evidence="6 7">
    <name type="scientific">Lysinibacillus macroides</name>
    <dbReference type="NCBI Taxonomy" id="33935"/>
    <lineage>
        <taxon>Bacteria</taxon>
        <taxon>Bacillati</taxon>
        <taxon>Bacillota</taxon>
        <taxon>Bacilli</taxon>
        <taxon>Bacillales</taxon>
        <taxon>Bacillaceae</taxon>
        <taxon>Lysinibacillus</taxon>
    </lineage>
</organism>
<dbReference type="PANTHER" id="PTHR47504">
    <property type="entry name" value="RIGHT ORIGIN-BINDING PROTEIN"/>
    <property type="match status" value="1"/>
</dbReference>
<keyword evidence="7" id="KW-1185">Reference proteome</keyword>
<dbReference type="InterPro" id="IPR009057">
    <property type="entry name" value="Homeodomain-like_sf"/>
</dbReference>
<name>A0A0M9DGD4_9BACI</name>
<keyword evidence="3" id="KW-0804">Transcription</keyword>
<dbReference type="PROSITE" id="PS00041">
    <property type="entry name" value="HTH_ARAC_FAMILY_1"/>
    <property type="match status" value="1"/>
</dbReference>
<keyword evidence="1" id="KW-0805">Transcription regulation</keyword>
<dbReference type="STRING" id="33935.ADM90_20975"/>
<dbReference type="Pfam" id="PF12833">
    <property type="entry name" value="HTH_18"/>
    <property type="match status" value="1"/>
</dbReference>
<dbReference type="AlphaFoldDB" id="A0A0M9DGD4"/>
<dbReference type="PROSITE" id="PS01124">
    <property type="entry name" value="HTH_ARAC_FAMILY_2"/>
    <property type="match status" value="1"/>
</dbReference>
<evidence type="ECO:0000313" key="6">
    <source>
        <dbReference type="EMBL" id="KOY80319.1"/>
    </source>
</evidence>
<dbReference type="InterPro" id="IPR050959">
    <property type="entry name" value="MarA-like"/>
</dbReference>
<evidence type="ECO:0000256" key="1">
    <source>
        <dbReference type="ARBA" id="ARBA00023015"/>
    </source>
</evidence>
<sequence>MEYSQATQRTIAYIEEQLLEEISFDCLPSNAGYSKYHLSRIFKQETGLTIGEYIRIRRLAMAASYLLYSNASIITIAVTLQFQSQEAFTRAFKEVYALPPGKYRKLMQSLNMMEEEQFMESSEQVKGWMLSGANPELYQFHTDDQVFHSGKRSGVLYSTTANANNGQFATMMQGFLAAGYKGKRLKMSCYLKTEEAAKCGAWMRIDNSMGDTIQFDNMDQRAITGTSDWNHYSIVLDVPEESDSIYFGVLLIGSGKVWADGFRLEEVDDKVPSTNMLTQTSLPKHPANLDFQME</sequence>
<dbReference type="GO" id="GO:0043565">
    <property type="term" value="F:sequence-specific DNA binding"/>
    <property type="evidence" value="ECO:0007669"/>
    <property type="project" value="InterPro"/>
</dbReference>
<dbReference type="InterPro" id="IPR018060">
    <property type="entry name" value="HTH_AraC"/>
</dbReference>
<keyword evidence="4" id="KW-0472">Membrane</keyword>
<accession>A0A0M9DGD4</accession>
<keyword evidence="2" id="KW-0238">DNA-binding</keyword>
<feature type="transmembrane region" description="Helical" evidence="4">
    <location>
        <begin position="65"/>
        <end position="82"/>
    </location>
</feature>
<keyword evidence="4" id="KW-0812">Transmembrane</keyword>
<evidence type="ECO:0000256" key="4">
    <source>
        <dbReference type="SAM" id="Phobius"/>
    </source>
</evidence>
<reference evidence="6 7" key="1">
    <citation type="submission" date="2015-07" db="EMBL/GenBank/DDBJ databases">
        <title>Genome sequencing project for genomic taxonomy and phylogenomics of Bacillus-like bacteria.</title>
        <authorList>
            <person name="Liu B."/>
            <person name="Wang J."/>
            <person name="Zhu Y."/>
            <person name="Liu G."/>
            <person name="Chen Q."/>
            <person name="Chen Z."/>
            <person name="Che J."/>
            <person name="Ge C."/>
            <person name="Shi H."/>
            <person name="Pan Z."/>
            <person name="Liu X."/>
        </authorList>
    </citation>
    <scope>NUCLEOTIDE SEQUENCE [LARGE SCALE GENOMIC DNA]</scope>
    <source>
        <strain evidence="6 7">DSM 54</strain>
    </source>
</reference>
<dbReference type="Proteomes" id="UP000037977">
    <property type="component" value="Unassembled WGS sequence"/>
</dbReference>
<protein>
    <submittedName>
        <fullName evidence="6">Transcriptional regulator</fullName>
    </submittedName>
</protein>
<gene>
    <name evidence="6" type="ORF">ADM90_20975</name>
</gene>
<dbReference type="EMBL" id="LGCI01000011">
    <property type="protein sequence ID" value="KOY80319.1"/>
    <property type="molecule type" value="Genomic_DNA"/>
</dbReference>
<dbReference type="GO" id="GO:0003700">
    <property type="term" value="F:DNA-binding transcription factor activity"/>
    <property type="evidence" value="ECO:0007669"/>
    <property type="project" value="InterPro"/>
</dbReference>
<evidence type="ECO:0000256" key="2">
    <source>
        <dbReference type="ARBA" id="ARBA00023125"/>
    </source>
</evidence>
<comment type="caution">
    <text evidence="6">The sequence shown here is derived from an EMBL/GenBank/DDBJ whole genome shotgun (WGS) entry which is preliminary data.</text>
</comment>
<dbReference type="OrthoDB" id="8365150at2"/>
<evidence type="ECO:0000259" key="5">
    <source>
        <dbReference type="PROSITE" id="PS01124"/>
    </source>
</evidence>
<evidence type="ECO:0000313" key="7">
    <source>
        <dbReference type="Proteomes" id="UP000037977"/>
    </source>
</evidence>
<proteinExistence type="predicted"/>
<dbReference type="RefSeq" id="WP_053996820.1">
    <property type="nucleotide sequence ID" value="NZ_CP065643.1"/>
</dbReference>
<dbReference type="Gene3D" id="1.10.10.60">
    <property type="entry name" value="Homeodomain-like"/>
    <property type="match status" value="2"/>
</dbReference>
<dbReference type="InterPro" id="IPR018062">
    <property type="entry name" value="HTH_AraC-typ_CS"/>
</dbReference>
<evidence type="ECO:0000256" key="3">
    <source>
        <dbReference type="ARBA" id="ARBA00023163"/>
    </source>
</evidence>
<dbReference type="PATRIC" id="fig|33935.3.peg.4437"/>
<feature type="domain" description="HTH araC/xylS-type" evidence="5">
    <location>
        <begin position="8"/>
        <end position="106"/>
    </location>
</feature>